<dbReference type="AlphaFoldDB" id="A0A1U8B8W0"/>
<feature type="compositionally biased region" description="Polar residues" evidence="1">
    <location>
        <begin position="17"/>
        <end position="28"/>
    </location>
</feature>
<dbReference type="eggNOG" id="ENOG502SFFC">
    <property type="taxonomic scope" value="Eukaryota"/>
</dbReference>
<evidence type="ECO:0000256" key="1">
    <source>
        <dbReference type="SAM" id="MobiDB-lite"/>
    </source>
</evidence>
<reference evidence="3" key="1">
    <citation type="submission" date="2025-08" db="UniProtKB">
        <authorList>
            <consortium name="RefSeq"/>
        </authorList>
    </citation>
    <scope>IDENTIFICATION</scope>
</reference>
<evidence type="ECO:0000313" key="3">
    <source>
        <dbReference type="RefSeq" id="XP_010276079.1"/>
    </source>
</evidence>
<dbReference type="KEGG" id="nnu:104610919"/>
<dbReference type="RefSeq" id="XP_010276079.1">
    <property type="nucleotide sequence ID" value="XM_010277777.2"/>
</dbReference>
<evidence type="ECO:0000313" key="2">
    <source>
        <dbReference type="Proteomes" id="UP000189703"/>
    </source>
</evidence>
<sequence length="136" mass="15198">MWNCLKPNKVVAGGEIQTPTPAESSQSVRPKEGRDGAVGARFKSANKTVVVDEESKGDAAKSRSNGVVRLKLVVTQQELNQLLSYKKECKHFSAEQLLNLLKLRSRRRIALVRVRDDDNSAWRPSLESIPEDHFSV</sequence>
<feature type="region of interest" description="Disordered" evidence="1">
    <location>
        <begin position="1"/>
        <end position="37"/>
    </location>
</feature>
<dbReference type="STRING" id="4432.A0A1U8B8W0"/>
<organism evidence="2 3">
    <name type="scientific">Nelumbo nucifera</name>
    <name type="common">Sacred lotus</name>
    <dbReference type="NCBI Taxonomy" id="4432"/>
    <lineage>
        <taxon>Eukaryota</taxon>
        <taxon>Viridiplantae</taxon>
        <taxon>Streptophyta</taxon>
        <taxon>Embryophyta</taxon>
        <taxon>Tracheophyta</taxon>
        <taxon>Spermatophyta</taxon>
        <taxon>Magnoliopsida</taxon>
        <taxon>Proteales</taxon>
        <taxon>Nelumbonaceae</taxon>
        <taxon>Nelumbo</taxon>
    </lineage>
</organism>
<dbReference type="OrthoDB" id="1304043at2759"/>
<dbReference type="GeneID" id="104610919"/>
<protein>
    <submittedName>
        <fullName evidence="3">Uncharacterized protein LOC104610919</fullName>
    </submittedName>
</protein>
<name>A0A1U8B8W0_NELNU</name>
<proteinExistence type="predicted"/>
<accession>A0A1U8B8W0</accession>
<dbReference type="Proteomes" id="UP000189703">
    <property type="component" value="Unplaced"/>
</dbReference>
<keyword evidence="2" id="KW-1185">Reference proteome</keyword>
<gene>
    <name evidence="3" type="primary">LOC104610919</name>
</gene>